<organism evidence="4 5">
    <name type="scientific">Lachnellula suecica</name>
    <dbReference type="NCBI Taxonomy" id="602035"/>
    <lineage>
        <taxon>Eukaryota</taxon>
        <taxon>Fungi</taxon>
        <taxon>Dikarya</taxon>
        <taxon>Ascomycota</taxon>
        <taxon>Pezizomycotina</taxon>
        <taxon>Leotiomycetes</taxon>
        <taxon>Helotiales</taxon>
        <taxon>Lachnaceae</taxon>
        <taxon>Lachnellula</taxon>
    </lineage>
</organism>
<evidence type="ECO:0000259" key="3">
    <source>
        <dbReference type="PROSITE" id="PS50089"/>
    </source>
</evidence>
<dbReference type="SUPFAM" id="SSF57850">
    <property type="entry name" value="RING/U-box"/>
    <property type="match status" value="1"/>
</dbReference>
<dbReference type="AlphaFoldDB" id="A0A8T9BTT9"/>
<evidence type="ECO:0000256" key="1">
    <source>
        <dbReference type="PROSITE-ProRule" id="PRU00175"/>
    </source>
</evidence>
<dbReference type="PANTHER" id="PTHR33112:SF1">
    <property type="entry name" value="HETEROKARYON INCOMPATIBILITY DOMAIN-CONTAINING PROTEIN"/>
    <property type="match status" value="1"/>
</dbReference>
<keyword evidence="1" id="KW-0862">Zinc</keyword>
<reference evidence="4 5" key="1">
    <citation type="submission" date="2018-05" db="EMBL/GenBank/DDBJ databases">
        <title>Genome sequencing and assembly of the regulated plant pathogen Lachnellula willkommii and related sister species for the development of diagnostic species identification markers.</title>
        <authorList>
            <person name="Giroux E."/>
            <person name="Bilodeau G."/>
        </authorList>
    </citation>
    <scope>NUCLEOTIDE SEQUENCE [LARGE SCALE GENOMIC DNA]</scope>
    <source>
        <strain evidence="4 5">CBS 268.59</strain>
    </source>
</reference>
<accession>A0A8T9BTT9</accession>
<feature type="region of interest" description="Disordered" evidence="2">
    <location>
        <begin position="723"/>
        <end position="759"/>
    </location>
</feature>
<dbReference type="PROSITE" id="PS50089">
    <property type="entry name" value="ZF_RING_2"/>
    <property type="match status" value="1"/>
</dbReference>
<dbReference type="GO" id="GO:0008270">
    <property type="term" value="F:zinc ion binding"/>
    <property type="evidence" value="ECO:0007669"/>
    <property type="project" value="UniProtKB-KW"/>
</dbReference>
<dbReference type="Gene3D" id="3.30.40.10">
    <property type="entry name" value="Zinc/RING finger domain, C3HC4 (zinc finger)"/>
    <property type="match status" value="1"/>
</dbReference>
<proteinExistence type="predicted"/>
<dbReference type="EMBL" id="QGMK01002083">
    <property type="protein sequence ID" value="TVY60839.1"/>
    <property type="molecule type" value="Genomic_DNA"/>
</dbReference>
<sequence length="1120" mass="126531">MSQQTSSSIALTAPLSREPKYFRKSKGETYLTYLRSRILSTDSSNRPRLCALCSSIDFAKLFRTEIPYDPAPRDYRRYAEINEYLSIVCYKSIRLAAISDCPLCRLFATIIEPEISSGDYGFTVNAVRIEEYLMSIGKEDSIWRREKFLAQYCTFKVEEDLKSAGRTGHLTLNLEVTLLVKDPLKDILVSTNTLKLQLKLECGNCLEYCSANHKNICGMSNVRPVLGLYVIDCESKTIITAPPGCDPGGPAKATSPDNYPKTIVDAITVTLKLNKKVLWVDRYCINQTDNAHKQSQISQMDLMYSKAYLCIIAAAGNSSDYGLPGVNGTLRSQRTFLTMGKYTLVRLTDPDKLLAASTRATLPRSVKPGAFKVKAPGSNAQDIMSYVEEYSKRNLTFTEDRLNAMQGIFHAFETGQYPIFHLMGIPILQPGPFEPSHGPLSSLLSPEECFLLGLTWQVKSERGGNRIPDLPSCSWVGYDSEIQDHFWMQEERTRLQKSRVRIENGHNKLDSFPATFRELPAFLQSLSYSNSRLFLRIKARMCPCRSIDLHDQVAIEFQGAGMRVKFTSNVDFKLLEGKTLRVFLPGDDHDDDDSDGNLTASRYFTKSLGIVVEEKEGFWERVGIVNFNVANIGDPGINIRLWLRNLPKKVLRLGFLTLDSRVFAILAPAMAVPSFINFAQWASGAISSVTAHSAMQISENLAYLVASIYGVVLISGLRRPITETNMEEEPAEEQESMEEREPTGEQEPTMDEEEPVEETLEFEPPKTFEFWVDDIPATDLETFKDTRASMHEFISQSDVRVLHRDLDFRPNALTFGTKSRLRGQGRLMGEVYWELIRMAERSNARFNYKLKAKEGMRRFQNRVDIVDQATLTEKRVAECSICTDPFDSTDRFSESLAESHKAVMLKCGYGHIFGANCIWLWIEKCQDDANVGCPMCRNNIDDSDEASGTEEDWAKSMNSIQLQEKRNRLLSYRDSGRISQVGCLEDIVDGGESMCDHWFCQLVTTIAGLEISKDDRMTRDSLHNARILLQILAGLAKKDGWPNEMPGEQKRRIRRTVKSSAMTEQDVQEQRTSRELRATLVNTIEDLCTMAQALLTEEAMAPKLQEDKPVTVDESEIPCP</sequence>
<protein>
    <recommendedName>
        <fullName evidence="3">RING-type domain-containing protein</fullName>
    </recommendedName>
</protein>
<dbReference type="Proteomes" id="UP000469558">
    <property type="component" value="Unassembled WGS sequence"/>
</dbReference>
<dbReference type="InterPro" id="IPR001841">
    <property type="entry name" value="Znf_RING"/>
</dbReference>
<comment type="caution">
    <text evidence="4">The sequence shown here is derived from an EMBL/GenBank/DDBJ whole genome shotgun (WGS) entry which is preliminary data.</text>
</comment>
<keyword evidence="1" id="KW-0863">Zinc-finger</keyword>
<keyword evidence="1" id="KW-0479">Metal-binding</keyword>
<evidence type="ECO:0000256" key="2">
    <source>
        <dbReference type="SAM" id="MobiDB-lite"/>
    </source>
</evidence>
<gene>
    <name evidence="4" type="ORF">LSUE1_G008866</name>
</gene>
<dbReference type="PANTHER" id="PTHR33112">
    <property type="entry name" value="DOMAIN PROTEIN, PUTATIVE-RELATED"/>
    <property type="match status" value="1"/>
</dbReference>
<name>A0A8T9BTT9_9HELO</name>
<keyword evidence="5" id="KW-1185">Reference proteome</keyword>
<dbReference type="OrthoDB" id="5428863at2759"/>
<evidence type="ECO:0000313" key="5">
    <source>
        <dbReference type="Proteomes" id="UP000469558"/>
    </source>
</evidence>
<feature type="compositionally biased region" description="Acidic residues" evidence="2">
    <location>
        <begin position="748"/>
        <end position="759"/>
    </location>
</feature>
<dbReference type="InterPro" id="IPR013083">
    <property type="entry name" value="Znf_RING/FYVE/PHD"/>
</dbReference>
<feature type="compositionally biased region" description="Acidic residues" evidence="2">
    <location>
        <begin position="725"/>
        <end position="736"/>
    </location>
</feature>
<dbReference type="Pfam" id="PF06985">
    <property type="entry name" value="HET"/>
    <property type="match status" value="1"/>
</dbReference>
<evidence type="ECO:0000313" key="4">
    <source>
        <dbReference type="EMBL" id="TVY60839.1"/>
    </source>
</evidence>
<feature type="domain" description="RING-type" evidence="3">
    <location>
        <begin position="879"/>
        <end position="937"/>
    </location>
</feature>
<dbReference type="InterPro" id="IPR010730">
    <property type="entry name" value="HET"/>
</dbReference>